<proteinExistence type="predicted"/>
<sequence>MLYEIKELLKRPELYQETSIPFWDDEYISKQMLKSHLDPEFNGASRKMAFIEKSAKWIADTVPPKDYPLLLDLGCGPGIYGEFFSRAGYQVTGVDFSSRSIDYAKKSAAKKNLNINYFYQNYLSLELNPKFDFAVMIYCDYGALSTEKRKIVLKQVYDHLKPGGKFLFDAFSINEFHAFQEKQVWEIQERNGFWREDGYVELKRCCKYPEHATLDQYVIISSAEASVYHLWNTYYTEGTLLKEVKESGFKECGIYSDVCGTPWNNESRTIAVILEK</sequence>
<dbReference type="GO" id="GO:0008168">
    <property type="term" value="F:methyltransferase activity"/>
    <property type="evidence" value="ECO:0007669"/>
    <property type="project" value="UniProtKB-KW"/>
</dbReference>
<dbReference type="OrthoDB" id="9811589at2"/>
<dbReference type="AlphaFoldDB" id="A0A2S6HMS9"/>
<dbReference type="EMBL" id="PTJA01000013">
    <property type="protein sequence ID" value="PPK78773.1"/>
    <property type="molecule type" value="Genomic_DNA"/>
</dbReference>
<evidence type="ECO:0000259" key="4">
    <source>
        <dbReference type="Pfam" id="PF13649"/>
    </source>
</evidence>
<dbReference type="SUPFAM" id="SSF53335">
    <property type="entry name" value="S-adenosyl-L-methionine-dependent methyltransferases"/>
    <property type="match status" value="1"/>
</dbReference>
<name>A0A2S6HMS9_9FIRM</name>
<organism evidence="5 6">
    <name type="scientific">Lacrimispora xylanisolvens</name>
    <dbReference type="NCBI Taxonomy" id="384636"/>
    <lineage>
        <taxon>Bacteria</taxon>
        <taxon>Bacillati</taxon>
        <taxon>Bacillota</taxon>
        <taxon>Clostridia</taxon>
        <taxon>Lachnospirales</taxon>
        <taxon>Lachnospiraceae</taxon>
        <taxon>Lacrimispora</taxon>
    </lineage>
</organism>
<evidence type="ECO:0000313" key="6">
    <source>
        <dbReference type="Proteomes" id="UP000237749"/>
    </source>
</evidence>
<evidence type="ECO:0000256" key="3">
    <source>
        <dbReference type="ARBA" id="ARBA00022691"/>
    </source>
</evidence>
<dbReference type="InterPro" id="IPR029063">
    <property type="entry name" value="SAM-dependent_MTases_sf"/>
</dbReference>
<dbReference type="Gene3D" id="2.20.25.110">
    <property type="entry name" value="S-adenosyl-L-methionine-dependent methyltransferases"/>
    <property type="match status" value="1"/>
</dbReference>
<dbReference type="GO" id="GO:0032259">
    <property type="term" value="P:methylation"/>
    <property type="evidence" value="ECO:0007669"/>
    <property type="project" value="UniProtKB-KW"/>
</dbReference>
<comment type="caution">
    <text evidence="5">The sequence shown here is derived from an EMBL/GenBank/DDBJ whole genome shotgun (WGS) entry which is preliminary data.</text>
</comment>
<keyword evidence="2 5" id="KW-0808">Transferase</keyword>
<dbReference type="RefSeq" id="WP_104438847.1">
    <property type="nucleotide sequence ID" value="NZ_PTJA01000013.1"/>
</dbReference>
<evidence type="ECO:0000313" key="5">
    <source>
        <dbReference type="EMBL" id="PPK78773.1"/>
    </source>
</evidence>
<dbReference type="CDD" id="cd02440">
    <property type="entry name" value="AdoMet_MTases"/>
    <property type="match status" value="1"/>
</dbReference>
<dbReference type="InterPro" id="IPR041698">
    <property type="entry name" value="Methyltransf_25"/>
</dbReference>
<keyword evidence="6" id="KW-1185">Reference proteome</keyword>
<dbReference type="PANTHER" id="PTHR43464">
    <property type="entry name" value="METHYLTRANSFERASE"/>
    <property type="match status" value="1"/>
</dbReference>
<keyword evidence="1 5" id="KW-0489">Methyltransferase</keyword>
<feature type="domain" description="Methyltransferase" evidence="4">
    <location>
        <begin position="71"/>
        <end position="164"/>
    </location>
</feature>
<gene>
    <name evidence="5" type="ORF">BXY41_113105</name>
</gene>
<evidence type="ECO:0000256" key="1">
    <source>
        <dbReference type="ARBA" id="ARBA00022603"/>
    </source>
</evidence>
<evidence type="ECO:0000256" key="2">
    <source>
        <dbReference type="ARBA" id="ARBA00022679"/>
    </source>
</evidence>
<dbReference type="Pfam" id="PF13649">
    <property type="entry name" value="Methyltransf_25"/>
    <property type="match status" value="1"/>
</dbReference>
<accession>A0A2S6HMS9</accession>
<dbReference type="Proteomes" id="UP000237749">
    <property type="component" value="Unassembled WGS sequence"/>
</dbReference>
<protein>
    <submittedName>
        <fullName evidence="5">Methyltransferase family protein</fullName>
    </submittedName>
</protein>
<keyword evidence="3" id="KW-0949">S-adenosyl-L-methionine</keyword>
<dbReference type="PANTHER" id="PTHR43464:SF19">
    <property type="entry name" value="UBIQUINONE BIOSYNTHESIS O-METHYLTRANSFERASE, MITOCHONDRIAL"/>
    <property type="match status" value="1"/>
</dbReference>
<dbReference type="Gene3D" id="3.40.50.150">
    <property type="entry name" value="Vaccinia Virus protein VP39"/>
    <property type="match status" value="1"/>
</dbReference>
<reference evidence="5 6" key="1">
    <citation type="submission" date="2018-02" db="EMBL/GenBank/DDBJ databases">
        <title>Genomic Encyclopedia of Archaeal and Bacterial Type Strains, Phase II (KMG-II): from individual species to whole genera.</title>
        <authorList>
            <person name="Goeker M."/>
        </authorList>
    </citation>
    <scope>NUCLEOTIDE SEQUENCE [LARGE SCALE GENOMIC DNA]</scope>
    <source>
        <strain evidence="5 6">DSM 3808</strain>
    </source>
</reference>